<evidence type="ECO:0000256" key="1">
    <source>
        <dbReference type="SAM" id="Phobius"/>
    </source>
</evidence>
<keyword evidence="1" id="KW-0812">Transmembrane</keyword>
<feature type="non-terminal residue" evidence="2">
    <location>
        <position position="1"/>
    </location>
</feature>
<gene>
    <name evidence="2" type="ORF">METZ01_LOCUS435121</name>
</gene>
<name>A0A382YG29_9ZZZZ</name>
<dbReference type="EMBL" id="UINC01175580">
    <property type="protein sequence ID" value="SVD82267.1"/>
    <property type="molecule type" value="Genomic_DNA"/>
</dbReference>
<sequence>VGTFYGVRQVLMCIFTNVFWVLGVLNRYEGSIPFTRSTSPPFSLNG</sequence>
<reference evidence="2" key="1">
    <citation type="submission" date="2018-05" db="EMBL/GenBank/DDBJ databases">
        <authorList>
            <person name="Lanie J.A."/>
            <person name="Ng W.-L."/>
            <person name="Kazmierczak K.M."/>
            <person name="Andrzejewski T.M."/>
            <person name="Davidsen T.M."/>
            <person name="Wayne K.J."/>
            <person name="Tettelin H."/>
            <person name="Glass J.I."/>
            <person name="Rusch D."/>
            <person name="Podicherti R."/>
            <person name="Tsui H.-C.T."/>
            <person name="Winkler M.E."/>
        </authorList>
    </citation>
    <scope>NUCLEOTIDE SEQUENCE</scope>
</reference>
<accession>A0A382YG29</accession>
<protein>
    <submittedName>
        <fullName evidence="2">Uncharacterized protein</fullName>
    </submittedName>
</protein>
<evidence type="ECO:0000313" key="2">
    <source>
        <dbReference type="EMBL" id="SVD82267.1"/>
    </source>
</evidence>
<feature type="transmembrane region" description="Helical" evidence="1">
    <location>
        <begin position="6"/>
        <end position="26"/>
    </location>
</feature>
<dbReference type="AlphaFoldDB" id="A0A382YG29"/>
<organism evidence="2">
    <name type="scientific">marine metagenome</name>
    <dbReference type="NCBI Taxonomy" id="408172"/>
    <lineage>
        <taxon>unclassified sequences</taxon>
        <taxon>metagenomes</taxon>
        <taxon>ecological metagenomes</taxon>
    </lineage>
</organism>
<proteinExistence type="predicted"/>
<keyword evidence="1" id="KW-0472">Membrane</keyword>
<feature type="non-terminal residue" evidence="2">
    <location>
        <position position="46"/>
    </location>
</feature>
<keyword evidence="1" id="KW-1133">Transmembrane helix</keyword>